<sequence>MSTRQDLSTGSKWEPIIGYCRAVKIGNSIFVSGTTGTDPATGQVAKGDVYAQAKQALANITAALAKLGATHNDIVRTRIYLVDVKRDWEQASKAHGELFTTSRPATSLVGVAALIDDDMLVEIEADVVLSA</sequence>
<dbReference type="PANTHER" id="PTHR43857:SF1">
    <property type="entry name" value="YJGH FAMILY PROTEIN"/>
    <property type="match status" value="1"/>
</dbReference>
<reference evidence="1" key="1">
    <citation type="submission" date="2020-05" db="EMBL/GenBank/DDBJ databases">
        <title>Phylogenomic resolution of chytrid fungi.</title>
        <authorList>
            <person name="Stajich J.E."/>
            <person name="Amses K."/>
            <person name="Simmons R."/>
            <person name="Seto K."/>
            <person name="Myers J."/>
            <person name="Bonds A."/>
            <person name="Quandt C.A."/>
            <person name="Barry K."/>
            <person name="Liu P."/>
            <person name="Grigoriev I."/>
            <person name="Longcore J.E."/>
            <person name="James T.Y."/>
        </authorList>
    </citation>
    <scope>NUCLEOTIDE SEQUENCE</scope>
    <source>
        <strain evidence="1">JEL0318</strain>
    </source>
</reference>
<dbReference type="CDD" id="cd06154">
    <property type="entry name" value="YjgF_YER057c_UK114_like_6"/>
    <property type="match status" value="1"/>
</dbReference>
<dbReference type="EMBL" id="JADGJD010000014">
    <property type="protein sequence ID" value="KAJ3056986.1"/>
    <property type="molecule type" value="Genomic_DNA"/>
</dbReference>
<organism evidence="1 2">
    <name type="scientific">Rhizophlyctis rosea</name>
    <dbReference type="NCBI Taxonomy" id="64517"/>
    <lineage>
        <taxon>Eukaryota</taxon>
        <taxon>Fungi</taxon>
        <taxon>Fungi incertae sedis</taxon>
        <taxon>Chytridiomycota</taxon>
        <taxon>Chytridiomycota incertae sedis</taxon>
        <taxon>Chytridiomycetes</taxon>
        <taxon>Rhizophlyctidales</taxon>
        <taxon>Rhizophlyctidaceae</taxon>
        <taxon>Rhizophlyctis</taxon>
    </lineage>
</organism>
<protein>
    <recommendedName>
        <fullName evidence="3">RidA family protein</fullName>
    </recommendedName>
</protein>
<dbReference type="Pfam" id="PF01042">
    <property type="entry name" value="Ribonuc_L-PSP"/>
    <property type="match status" value="1"/>
</dbReference>
<proteinExistence type="predicted"/>
<dbReference type="InterPro" id="IPR035959">
    <property type="entry name" value="RutC-like_sf"/>
</dbReference>
<comment type="caution">
    <text evidence="1">The sequence shown here is derived from an EMBL/GenBank/DDBJ whole genome shotgun (WGS) entry which is preliminary data.</text>
</comment>
<dbReference type="Gene3D" id="3.30.1330.40">
    <property type="entry name" value="RutC-like"/>
    <property type="match status" value="1"/>
</dbReference>
<dbReference type="SUPFAM" id="SSF55298">
    <property type="entry name" value="YjgF-like"/>
    <property type="match status" value="1"/>
</dbReference>
<keyword evidence="2" id="KW-1185">Reference proteome</keyword>
<name>A0AAD5SLE3_9FUNG</name>
<dbReference type="InterPro" id="IPR006175">
    <property type="entry name" value="YjgF/YER057c/UK114"/>
</dbReference>
<evidence type="ECO:0000313" key="2">
    <source>
        <dbReference type="Proteomes" id="UP001212841"/>
    </source>
</evidence>
<evidence type="ECO:0008006" key="3">
    <source>
        <dbReference type="Google" id="ProtNLM"/>
    </source>
</evidence>
<gene>
    <name evidence="1" type="ORF">HK097_001930</name>
</gene>
<dbReference type="PANTHER" id="PTHR43857">
    <property type="entry name" value="BLR7761 PROTEIN"/>
    <property type="match status" value="1"/>
</dbReference>
<dbReference type="AlphaFoldDB" id="A0AAD5SLE3"/>
<dbReference type="Proteomes" id="UP001212841">
    <property type="component" value="Unassembled WGS sequence"/>
</dbReference>
<evidence type="ECO:0000313" key="1">
    <source>
        <dbReference type="EMBL" id="KAJ3056986.1"/>
    </source>
</evidence>
<accession>A0AAD5SLE3</accession>